<evidence type="ECO:0000313" key="1">
    <source>
        <dbReference type="EMBL" id="SHJ00209.1"/>
    </source>
</evidence>
<dbReference type="Gene3D" id="3.40.50.1010">
    <property type="entry name" value="5'-nuclease"/>
    <property type="match status" value="1"/>
</dbReference>
<evidence type="ECO:0008006" key="3">
    <source>
        <dbReference type="Google" id="ProtNLM"/>
    </source>
</evidence>
<accession>A0A1M6FRF3</accession>
<name>A0A1M6FRF3_9FIRM</name>
<dbReference type="OrthoDB" id="9810852at2"/>
<dbReference type="InterPro" id="IPR029060">
    <property type="entry name" value="PIN-like_dom_sf"/>
</dbReference>
<dbReference type="EMBL" id="FQZM01000017">
    <property type="protein sequence ID" value="SHJ00209.1"/>
    <property type="molecule type" value="Genomic_DNA"/>
</dbReference>
<dbReference type="RefSeq" id="WP_072868540.1">
    <property type="nucleotide sequence ID" value="NZ_FQZM01000017.1"/>
</dbReference>
<sequence length="184" mass="20494">MTDFPPTLVVDANIWIDLDAGELLPLIFHLPFRLVSPDVIVAELKKPNGKELVKMGLLSVELGRSQIEEVMRLRSAHRKPGTVDLFALALAKTEGLTLLTGDKNLRVAARKECVTVHGTLWLLEQLVKYRIISVREAAEALAKMITKGSRLPLDECKRCLKRWTKSYGQNLQGHSCCTAHGEKA</sequence>
<organism evidence="1 2">
    <name type="scientific">Desulfofundulus thermosubterraneus DSM 16057</name>
    <dbReference type="NCBI Taxonomy" id="1121432"/>
    <lineage>
        <taxon>Bacteria</taxon>
        <taxon>Bacillati</taxon>
        <taxon>Bacillota</taxon>
        <taxon>Clostridia</taxon>
        <taxon>Eubacteriales</taxon>
        <taxon>Peptococcaceae</taxon>
        <taxon>Desulfofundulus</taxon>
    </lineage>
</organism>
<proteinExistence type="predicted"/>
<dbReference type="Pfam" id="PF11848">
    <property type="entry name" value="DUF3368"/>
    <property type="match status" value="1"/>
</dbReference>
<dbReference type="Proteomes" id="UP000184529">
    <property type="component" value="Unassembled WGS sequence"/>
</dbReference>
<gene>
    <name evidence="1" type="ORF">SAMN02745219_01521</name>
</gene>
<evidence type="ECO:0000313" key="2">
    <source>
        <dbReference type="Proteomes" id="UP000184529"/>
    </source>
</evidence>
<keyword evidence="2" id="KW-1185">Reference proteome</keyword>
<dbReference type="SUPFAM" id="SSF88723">
    <property type="entry name" value="PIN domain-like"/>
    <property type="match status" value="1"/>
</dbReference>
<protein>
    <recommendedName>
        <fullName evidence="3">PIN domain-containing protein</fullName>
    </recommendedName>
</protein>
<dbReference type="AlphaFoldDB" id="A0A1M6FRF3"/>
<dbReference type="InterPro" id="IPR021799">
    <property type="entry name" value="PIN-like_prokaryotic"/>
</dbReference>
<dbReference type="STRING" id="1121432.SAMN02745219_01521"/>
<reference evidence="2" key="1">
    <citation type="submission" date="2016-11" db="EMBL/GenBank/DDBJ databases">
        <authorList>
            <person name="Varghese N."/>
            <person name="Submissions S."/>
        </authorList>
    </citation>
    <scope>NUCLEOTIDE SEQUENCE [LARGE SCALE GENOMIC DNA]</scope>
    <source>
        <strain evidence="2">DSM 16057</strain>
    </source>
</reference>